<dbReference type="GO" id="GO:0048029">
    <property type="term" value="F:monosaccharide binding"/>
    <property type="evidence" value="ECO:0007669"/>
    <property type="project" value="TreeGrafter"/>
</dbReference>
<dbReference type="Proteomes" id="UP001171751">
    <property type="component" value="Unassembled WGS sequence"/>
</dbReference>
<proteinExistence type="inferred from homology"/>
<dbReference type="NCBIfam" id="NF002872">
    <property type="entry name" value="PRK03202.1"/>
    <property type="match status" value="1"/>
</dbReference>
<name>A0AA43UCS3_9LACT</name>
<dbReference type="GO" id="GO:0042802">
    <property type="term" value="F:identical protein binding"/>
    <property type="evidence" value="ECO:0007669"/>
    <property type="project" value="TreeGrafter"/>
</dbReference>
<evidence type="ECO:0000256" key="10">
    <source>
        <dbReference type="ARBA" id="ARBA00022777"/>
    </source>
</evidence>
<dbReference type="GO" id="GO:0070095">
    <property type="term" value="F:fructose-6-phosphate binding"/>
    <property type="evidence" value="ECO:0007669"/>
    <property type="project" value="TreeGrafter"/>
</dbReference>
<feature type="binding site" description="in other chain" evidence="15">
    <location>
        <begin position="125"/>
        <end position="127"/>
    </location>
    <ligand>
        <name>substrate</name>
        <note>ligand shared between dimeric partners</note>
    </ligand>
</feature>
<protein>
    <recommendedName>
        <fullName evidence="15">ATP-dependent 6-phosphofructokinase</fullName>
        <shortName evidence="15">ATP-PFK</shortName>
        <shortName evidence="15">Phosphofructokinase</shortName>
        <ecNumber evidence="15">2.7.1.11</ecNumber>
    </recommendedName>
    <alternativeName>
        <fullName evidence="15">Phosphohexokinase</fullName>
    </alternativeName>
</protein>
<feature type="binding site" evidence="15">
    <location>
        <begin position="102"/>
        <end position="105"/>
    </location>
    <ligand>
        <name>ATP</name>
        <dbReference type="ChEBI" id="CHEBI:30616"/>
    </ligand>
</feature>
<comment type="caution">
    <text evidence="17">The sequence shown here is derived from an EMBL/GenBank/DDBJ whole genome shotgun (WGS) entry which is preliminary data.</text>
</comment>
<feature type="binding site" description="in other chain" evidence="15">
    <location>
        <begin position="185"/>
        <end position="187"/>
    </location>
    <ligand>
        <name>ADP</name>
        <dbReference type="ChEBI" id="CHEBI:456216"/>
        <note>allosteric activator; ligand shared between dimeric partners</note>
    </ligand>
</feature>
<comment type="activity regulation">
    <text evidence="15">Allosterically activated by ADP and other diphosphonucleosides, and allosterically inhibited by phosphoenolpyruvate.</text>
</comment>
<feature type="binding site" evidence="15">
    <location>
        <position position="11"/>
    </location>
    <ligand>
        <name>ATP</name>
        <dbReference type="ChEBI" id="CHEBI:30616"/>
    </ligand>
</feature>
<dbReference type="GO" id="GO:0046872">
    <property type="term" value="F:metal ion binding"/>
    <property type="evidence" value="ECO:0007669"/>
    <property type="project" value="UniProtKB-KW"/>
</dbReference>
<dbReference type="Gene3D" id="3.40.50.450">
    <property type="match status" value="1"/>
</dbReference>
<keyword evidence="18" id="KW-1185">Reference proteome</keyword>
<dbReference type="InterPro" id="IPR000023">
    <property type="entry name" value="Phosphofructokinase_dom"/>
</dbReference>
<feature type="binding site" evidence="15">
    <location>
        <begin position="72"/>
        <end position="73"/>
    </location>
    <ligand>
        <name>ATP</name>
        <dbReference type="ChEBI" id="CHEBI:30616"/>
    </ligand>
</feature>
<dbReference type="PROSITE" id="PS00433">
    <property type="entry name" value="PHOSPHOFRUCTOKINASE"/>
    <property type="match status" value="1"/>
</dbReference>
<dbReference type="SUPFAM" id="SSF53784">
    <property type="entry name" value="Phosphofructokinase"/>
    <property type="match status" value="1"/>
</dbReference>
<comment type="cofactor">
    <cofactor evidence="1 15">
        <name>Mg(2+)</name>
        <dbReference type="ChEBI" id="CHEBI:18420"/>
    </cofactor>
</comment>
<dbReference type="GO" id="GO:0006002">
    <property type="term" value="P:fructose 6-phosphate metabolic process"/>
    <property type="evidence" value="ECO:0007669"/>
    <property type="project" value="UniProtKB-UniRule"/>
</dbReference>
<dbReference type="PIRSF" id="PIRSF000532">
    <property type="entry name" value="ATP_PFK_prok"/>
    <property type="match status" value="1"/>
</dbReference>
<comment type="function">
    <text evidence="2 15">Catalyzes the phosphorylation of D-fructose 6-phosphate to fructose 1,6-bisphosphate by ATP, the first committing step of glycolysis.</text>
</comment>
<evidence type="ECO:0000256" key="4">
    <source>
        <dbReference type="ARBA" id="ARBA00004679"/>
    </source>
</evidence>
<dbReference type="Pfam" id="PF00365">
    <property type="entry name" value="PFK"/>
    <property type="match status" value="1"/>
</dbReference>
<keyword evidence="8 15" id="KW-0479">Metal-binding</keyword>
<keyword evidence="10 15" id="KW-0418">Kinase</keyword>
<dbReference type="Gene3D" id="3.40.50.460">
    <property type="entry name" value="Phosphofructokinase domain"/>
    <property type="match status" value="1"/>
</dbReference>
<evidence type="ECO:0000259" key="16">
    <source>
        <dbReference type="Pfam" id="PF00365"/>
    </source>
</evidence>
<evidence type="ECO:0000256" key="6">
    <source>
        <dbReference type="ARBA" id="ARBA00022533"/>
    </source>
</evidence>
<comment type="subcellular location">
    <subcellularLocation>
        <location evidence="3 15">Cytoplasm</location>
    </subcellularLocation>
</comment>
<evidence type="ECO:0000256" key="14">
    <source>
        <dbReference type="ARBA" id="ARBA00048070"/>
    </source>
</evidence>
<dbReference type="InterPro" id="IPR035966">
    <property type="entry name" value="PKF_sf"/>
</dbReference>
<comment type="similarity">
    <text evidence="15">Belongs to the phosphofructokinase type A (PFKA) family. ATP-dependent PFK group I subfamily. Prokaryotic clade 'B1' sub-subfamily.</text>
</comment>
<keyword evidence="12 15" id="KW-0460">Magnesium</keyword>
<evidence type="ECO:0000256" key="13">
    <source>
        <dbReference type="ARBA" id="ARBA00023152"/>
    </source>
</evidence>
<evidence type="ECO:0000256" key="9">
    <source>
        <dbReference type="ARBA" id="ARBA00022741"/>
    </source>
</evidence>
<keyword evidence="13 15" id="KW-0324">Glycolysis</keyword>
<dbReference type="GO" id="GO:0005524">
    <property type="term" value="F:ATP binding"/>
    <property type="evidence" value="ECO:0007669"/>
    <property type="project" value="UniProtKB-UniRule"/>
</dbReference>
<evidence type="ECO:0000256" key="7">
    <source>
        <dbReference type="ARBA" id="ARBA00022679"/>
    </source>
</evidence>
<dbReference type="InterPro" id="IPR012828">
    <property type="entry name" value="PFKA_ATP_prok"/>
</dbReference>
<evidence type="ECO:0000256" key="11">
    <source>
        <dbReference type="ARBA" id="ARBA00022840"/>
    </source>
</evidence>
<keyword evidence="7 15" id="KW-0808">Transferase</keyword>
<feature type="active site" description="Proton acceptor" evidence="15">
    <location>
        <position position="127"/>
    </location>
</feature>
<evidence type="ECO:0000256" key="1">
    <source>
        <dbReference type="ARBA" id="ARBA00001946"/>
    </source>
</evidence>
<dbReference type="InterPro" id="IPR012003">
    <property type="entry name" value="ATP_PFK_prok-type"/>
</dbReference>
<dbReference type="PRINTS" id="PR00476">
    <property type="entry name" value="PHFRCTKINASE"/>
</dbReference>
<feature type="domain" description="Phosphofructokinase" evidence="16">
    <location>
        <begin position="3"/>
        <end position="274"/>
    </location>
</feature>
<evidence type="ECO:0000256" key="3">
    <source>
        <dbReference type="ARBA" id="ARBA00004496"/>
    </source>
</evidence>
<dbReference type="PANTHER" id="PTHR13697:SF4">
    <property type="entry name" value="ATP-DEPENDENT 6-PHOSPHOFRUCTOKINASE"/>
    <property type="match status" value="1"/>
</dbReference>
<feature type="binding site" evidence="15">
    <location>
        <position position="103"/>
    </location>
    <ligand>
        <name>Mg(2+)</name>
        <dbReference type="ChEBI" id="CHEBI:18420"/>
        <note>catalytic</note>
    </ligand>
</feature>
<evidence type="ECO:0000256" key="15">
    <source>
        <dbReference type="HAMAP-Rule" id="MF_00339"/>
    </source>
</evidence>
<sequence length="320" mass="34684">MKKIAVLTSGGDSPGMNAAVRSVALKANYHQIEPVAVQYGYKGLIDKNFLPLMNYNLGDMVHTGGTKLFTSRFPEFTDQVVQEEAVSNLKNENIDGLVVIGGDGSYKGAQALADLGFPTVAIPGTIDNDVGGTDFSIGFDTAINTAVDAIDKIRDTATSHERIFVVEVMGREAGDLAYWSAIAAGADMAVIPEIEFTTEGILEDIDNSRLLGNKRYLIVLSEGVMKGYEMAEDLSCEGRHKVRVSQLGHIQRGGNPSPKDRVIATRLASAAVETLIEGQSGICIGMRNTRAERNKISDVLEQETNFISEINSKRFDFLFN</sequence>
<evidence type="ECO:0000256" key="5">
    <source>
        <dbReference type="ARBA" id="ARBA00022490"/>
    </source>
</evidence>
<feature type="binding site" evidence="15">
    <location>
        <position position="162"/>
    </location>
    <ligand>
        <name>substrate</name>
        <note>ligand shared between dimeric partners</note>
    </ligand>
</feature>
<organism evidence="17 18">
    <name type="scientific">Atopococcus tabaci</name>
    <dbReference type="NCBI Taxonomy" id="269774"/>
    <lineage>
        <taxon>Bacteria</taxon>
        <taxon>Bacillati</taxon>
        <taxon>Bacillota</taxon>
        <taxon>Bacilli</taxon>
        <taxon>Lactobacillales</taxon>
        <taxon>Carnobacteriaceae</taxon>
        <taxon>Atopococcus</taxon>
    </lineage>
</organism>
<accession>A0AA43UCS3</accession>
<comment type="caution">
    <text evidence="15">Lacks conserved residue(s) required for the propagation of feature annotation.</text>
</comment>
<dbReference type="InterPro" id="IPR015912">
    <property type="entry name" value="Phosphofructokinase_CS"/>
</dbReference>
<dbReference type="PANTHER" id="PTHR13697">
    <property type="entry name" value="PHOSPHOFRUCTOKINASE"/>
    <property type="match status" value="1"/>
</dbReference>
<evidence type="ECO:0000313" key="18">
    <source>
        <dbReference type="Proteomes" id="UP001171751"/>
    </source>
</evidence>
<comment type="pathway">
    <text evidence="4 15">Carbohydrate degradation; glycolysis; D-glyceraldehyde 3-phosphate and glycerone phosphate from D-glucose: step 3/4.</text>
</comment>
<dbReference type="EC" id="2.7.1.11" evidence="15"/>
<dbReference type="GO" id="GO:0005945">
    <property type="term" value="C:6-phosphofructokinase complex"/>
    <property type="evidence" value="ECO:0007669"/>
    <property type="project" value="TreeGrafter"/>
</dbReference>
<feature type="binding site" evidence="15">
    <location>
        <position position="243"/>
    </location>
    <ligand>
        <name>substrate</name>
        <note>ligand shared between dimeric partners</note>
    </ligand>
</feature>
<evidence type="ECO:0000313" key="17">
    <source>
        <dbReference type="EMBL" id="MDO5457595.1"/>
    </source>
</evidence>
<gene>
    <name evidence="15 17" type="primary">pfkA</name>
    <name evidence="17" type="ORF">Q4F26_04540</name>
</gene>
<evidence type="ECO:0000256" key="12">
    <source>
        <dbReference type="ARBA" id="ARBA00022842"/>
    </source>
</evidence>
<dbReference type="EMBL" id="JAUNQW010000017">
    <property type="protein sequence ID" value="MDO5457595.1"/>
    <property type="molecule type" value="Genomic_DNA"/>
</dbReference>
<comment type="catalytic activity">
    <reaction evidence="14 15">
        <text>beta-D-fructose 6-phosphate + ATP = beta-D-fructose 1,6-bisphosphate + ADP + H(+)</text>
        <dbReference type="Rhea" id="RHEA:16109"/>
        <dbReference type="ChEBI" id="CHEBI:15378"/>
        <dbReference type="ChEBI" id="CHEBI:30616"/>
        <dbReference type="ChEBI" id="CHEBI:32966"/>
        <dbReference type="ChEBI" id="CHEBI:57634"/>
        <dbReference type="ChEBI" id="CHEBI:456216"/>
        <dbReference type="EC" id="2.7.1.11"/>
    </reaction>
</comment>
<evidence type="ECO:0000256" key="8">
    <source>
        <dbReference type="ARBA" id="ARBA00022723"/>
    </source>
</evidence>
<feature type="binding site" description="in other chain" evidence="15">
    <location>
        <position position="222"/>
    </location>
    <ligand>
        <name>substrate</name>
        <note>ligand shared between dimeric partners</note>
    </ligand>
</feature>
<dbReference type="GO" id="GO:0016208">
    <property type="term" value="F:AMP binding"/>
    <property type="evidence" value="ECO:0007669"/>
    <property type="project" value="TreeGrafter"/>
</dbReference>
<evidence type="ECO:0000256" key="2">
    <source>
        <dbReference type="ARBA" id="ARBA00002659"/>
    </source>
</evidence>
<comment type="subunit">
    <text evidence="15">Homotetramer.</text>
</comment>
<keyword evidence="6 15" id="KW-0021">Allosteric enzyme</keyword>
<keyword evidence="9 15" id="KW-0547">Nucleotide-binding</keyword>
<dbReference type="AlphaFoldDB" id="A0AA43UCS3"/>
<feature type="binding site" description="in other chain" evidence="15">
    <location>
        <begin position="169"/>
        <end position="171"/>
    </location>
    <ligand>
        <name>substrate</name>
        <note>ligand shared between dimeric partners</note>
    </ligand>
</feature>
<dbReference type="GO" id="GO:0061621">
    <property type="term" value="P:canonical glycolysis"/>
    <property type="evidence" value="ECO:0007669"/>
    <property type="project" value="TreeGrafter"/>
</dbReference>
<feature type="binding site" description="in other chain" evidence="15">
    <location>
        <begin position="249"/>
        <end position="252"/>
    </location>
    <ligand>
        <name>substrate</name>
        <note>ligand shared between dimeric partners</note>
    </ligand>
</feature>
<keyword evidence="5 15" id="KW-0963">Cytoplasm</keyword>
<dbReference type="GO" id="GO:0030388">
    <property type="term" value="P:fructose 1,6-bisphosphate metabolic process"/>
    <property type="evidence" value="ECO:0007669"/>
    <property type="project" value="TreeGrafter"/>
</dbReference>
<dbReference type="InterPro" id="IPR022953">
    <property type="entry name" value="ATP_PFK"/>
</dbReference>
<reference evidence="17" key="1">
    <citation type="submission" date="2023-07" db="EMBL/GenBank/DDBJ databases">
        <title>Between Cages and Wild: Unraveling the Impact of Captivity on Animal Microbiomes and Antimicrobial Resistance.</title>
        <authorList>
            <person name="Schmartz G.P."/>
            <person name="Rehner J."/>
            <person name="Schuff M.J."/>
            <person name="Becker S.L."/>
            <person name="Kravczyk M."/>
            <person name="Gurevich A."/>
            <person name="Francke R."/>
            <person name="Mueller R."/>
            <person name="Keller V."/>
            <person name="Keller A."/>
        </authorList>
    </citation>
    <scope>NUCLEOTIDE SEQUENCE</scope>
    <source>
        <strain evidence="17">S39M_St_73</strain>
    </source>
</reference>
<feature type="binding site" description="in other chain" evidence="15">
    <location>
        <position position="154"/>
    </location>
    <ligand>
        <name>ADP</name>
        <dbReference type="ChEBI" id="CHEBI:456216"/>
        <note>allosteric activator; ligand shared between dimeric partners</note>
    </ligand>
</feature>
<dbReference type="HAMAP" id="MF_00339">
    <property type="entry name" value="Phosphofructokinase_I_B1"/>
    <property type="match status" value="1"/>
</dbReference>
<keyword evidence="11 15" id="KW-0067">ATP-binding</keyword>
<dbReference type="FunFam" id="3.40.50.460:FF:000002">
    <property type="entry name" value="ATP-dependent 6-phosphofructokinase"/>
    <property type="match status" value="1"/>
</dbReference>
<dbReference type="GO" id="GO:0003872">
    <property type="term" value="F:6-phosphofructokinase activity"/>
    <property type="evidence" value="ECO:0007669"/>
    <property type="project" value="UniProtKB-UniRule"/>
</dbReference>
<dbReference type="NCBIfam" id="TIGR02482">
    <property type="entry name" value="PFKA_ATP"/>
    <property type="match status" value="1"/>
</dbReference>